<dbReference type="InterPro" id="IPR012373">
    <property type="entry name" value="Ferrdict_sens_TM"/>
</dbReference>
<evidence type="ECO:0000313" key="4">
    <source>
        <dbReference type="EMBL" id="PVE45735.1"/>
    </source>
</evidence>
<dbReference type="PIRSF" id="PIRSF018266">
    <property type="entry name" value="FecR"/>
    <property type="match status" value="1"/>
</dbReference>
<dbReference type="OrthoDB" id="9798846at2"/>
<dbReference type="Pfam" id="PF16220">
    <property type="entry name" value="DUF4880"/>
    <property type="match status" value="1"/>
</dbReference>
<dbReference type="PROSITE" id="PS51318">
    <property type="entry name" value="TAT"/>
    <property type="match status" value="1"/>
</dbReference>
<evidence type="ECO:0000313" key="5">
    <source>
        <dbReference type="Proteomes" id="UP000244810"/>
    </source>
</evidence>
<proteinExistence type="predicted"/>
<feature type="domain" description="FecR N-terminal" evidence="3">
    <location>
        <begin position="18"/>
        <end position="59"/>
    </location>
</feature>
<dbReference type="InterPro" id="IPR032623">
    <property type="entry name" value="FecR_N"/>
</dbReference>
<evidence type="ECO:0000259" key="2">
    <source>
        <dbReference type="Pfam" id="PF04773"/>
    </source>
</evidence>
<dbReference type="Pfam" id="PF04773">
    <property type="entry name" value="FecR"/>
    <property type="match status" value="1"/>
</dbReference>
<sequence length="313" mass="32604">MTMPAPTDRSDPADRAFDQAIGFVIRLQADPLDPDLLAALSAWRQADPLHELAWREAAEIHGMSGRALNARRGGTSRRGFLLGGLTLGGAAVAGLGPGLVRMARADHRTGTGQIADFTLPQGAGLTLGPKSAVAIDDHPGLPGIRLLDGMAICTVTGRDEAPFRLRAGTLDVTARGPAVLGCSLSGGVARLTVEAGRVETPQDPGRRMLGAGDLLRDGGDGIELRRGALGAGDGIAWRERRLVVDDEAVAAVVSEIARWIPGQVILADPWLGSARVGGVFDLSRPLSAVSAAVLPHGGQVREIAPFLTLVTRF</sequence>
<reference evidence="4 5" key="1">
    <citation type="journal article" date="2011" name="Syst. Appl. Microbiol.">
        <title>Defluviimonas denitrificans gen. nov., sp. nov., and Pararhodobacter aggregans gen. nov., sp. nov., non-phototrophic Rhodobacteraceae from the biofilter of a marine aquaculture.</title>
        <authorList>
            <person name="Foesel B.U."/>
            <person name="Drake H.L."/>
            <person name="Schramm A."/>
        </authorList>
    </citation>
    <scope>NUCLEOTIDE SEQUENCE [LARGE SCALE GENOMIC DNA]</scope>
    <source>
        <strain evidence="4 5">D1-19</strain>
    </source>
</reference>
<keyword evidence="5" id="KW-1185">Reference proteome</keyword>
<dbReference type="InterPro" id="IPR006860">
    <property type="entry name" value="FecR"/>
</dbReference>
<comment type="caution">
    <text evidence="4">The sequence shown here is derived from an EMBL/GenBank/DDBJ whole genome shotgun (WGS) entry which is preliminary data.</text>
</comment>
<dbReference type="InterPro" id="IPR006311">
    <property type="entry name" value="TAT_signal"/>
</dbReference>
<accession>A0A2T7UM16</accession>
<dbReference type="AlphaFoldDB" id="A0A2T7UM16"/>
<dbReference type="Proteomes" id="UP000244810">
    <property type="component" value="Unassembled WGS sequence"/>
</dbReference>
<protein>
    <submittedName>
        <fullName evidence="4">Iron dicitrate transport regulator FecR</fullName>
    </submittedName>
</protein>
<feature type="domain" description="FecR protein" evidence="2">
    <location>
        <begin position="106"/>
        <end position="199"/>
    </location>
</feature>
<dbReference type="PANTHER" id="PTHR30273">
    <property type="entry name" value="PERIPLASMIC SIGNAL SENSOR AND SIGMA FACTOR ACTIVATOR FECR-RELATED"/>
    <property type="match status" value="1"/>
</dbReference>
<keyword evidence="1" id="KW-0472">Membrane</keyword>
<dbReference type="EMBL" id="QDDR01000012">
    <property type="protein sequence ID" value="PVE45735.1"/>
    <property type="molecule type" value="Genomic_DNA"/>
</dbReference>
<name>A0A2T7UM16_9RHOB</name>
<dbReference type="Gene3D" id="2.60.120.1440">
    <property type="match status" value="1"/>
</dbReference>
<keyword evidence="1" id="KW-0812">Transmembrane</keyword>
<dbReference type="PANTHER" id="PTHR30273:SF2">
    <property type="entry name" value="PROTEIN FECR"/>
    <property type="match status" value="1"/>
</dbReference>
<evidence type="ECO:0000256" key="1">
    <source>
        <dbReference type="SAM" id="Phobius"/>
    </source>
</evidence>
<keyword evidence="1" id="KW-1133">Transmembrane helix</keyword>
<organism evidence="4 5">
    <name type="scientific">Pararhodobacter aggregans</name>
    <dbReference type="NCBI Taxonomy" id="404875"/>
    <lineage>
        <taxon>Bacteria</taxon>
        <taxon>Pseudomonadati</taxon>
        <taxon>Pseudomonadota</taxon>
        <taxon>Alphaproteobacteria</taxon>
        <taxon>Rhodobacterales</taxon>
        <taxon>Paracoccaceae</taxon>
        <taxon>Pararhodobacter</taxon>
    </lineage>
</organism>
<feature type="transmembrane region" description="Helical" evidence="1">
    <location>
        <begin position="80"/>
        <end position="100"/>
    </location>
</feature>
<gene>
    <name evidence="4" type="ORF">DDE23_19715</name>
</gene>
<dbReference type="GO" id="GO:0016989">
    <property type="term" value="F:sigma factor antagonist activity"/>
    <property type="evidence" value="ECO:0007669"/>
    <property type="project" value="TreeGrafter"/>
</dbReference>
<evidence type="ECO:0000259" key="3">
    <source>
        <dbReference type="Pfam" id="PF16220"/>
    </source>
</evidence>